<evidence type="ECO:0000313" key="3">
    <source>
        <dbReference type="EMBL" id="MPN07626.1"/>
    </source>
</evidence>
<keyword evidence="2" id="KW-0472">Membrane</keyword>
<dbReference type="EMBL" id="VSSQ01053623">
    <property type="protein sequence ID" value="MPN07626.1"/>
    <property type="molecule type" value="Genomic_DNA"/>
</dbReference>
<feature type="transmembrane region" description="Helical" evidence="2">
    <location>
        <begin position="85"/>
        <end position="108"/>
    </location>
</feature>
<evidence type="ECO:0000256" key="1">
    <source>
        <dbReference type="SAM" id="MobiDB-lite"/>
    </source>
</evidence>
<keyword evidence="2" id="KW-1133">Transmembrane helix</keyword>
<organism evidence="3">
    <name type="scientific">bioreactor metagenome</name>
    <dbReference type="NCBI Taxonomy" id="1076179"/>
    <lineage>
        <taxon>unclassified sequences</taxon>
        <taxon>metagenomes</taxon>
        <taxon>ecological metagenomes</taxon>
    </lineage>
</organism>
<keyword evidence="2" id="KW-0812">Transmembrane</keyword>
<proteinExistence type="predicted"/>
<dbReference type="AlphaFoldDB" id="A0A645F1U3"/>
<protein>
    <submittedName>
        <fullName evidence="3">Uncharacterized protein</fullName>
    </submittedName>
</protein>
<accession>A0A645F1U3</accession>
<evidence type="ECO:0000256" key="2">
    <source>
        <dbReference type="SAM" id="Phobius"/>
    </source>
</evidence>
<feature type="region of interest" description="Disordered" evidence="1">
    <location>
        <begin position="1"/>
        <end position="37"/>
    </location>
</feature>
<sequence>MKRQAGPDGQPRDEEGITRHRSAHFAGGGGGEDGTDHMAARILGGHRRQGRGIDIGRFIVVREAGVFRAHLHLLGGSLNHGDVEALAGIIPLIIKGGVGVIGVIILHIS</sequence>
<name>A0A645F1U3_9ZZZZ</name>
<reference evidence="3" key="1">
    <citation type="submission" date="2019-08" db="EMBL/GenBank/DDBJ databases">
        <authorList>
            <person name="Kucharzyk K."/>
            <person name="Murdoch R.W."/>
            <person name="Higgins S."/>
            <person name="Loffler F."/>
        </authorList>
    </citation>
    <scope>NUCLEOTIDE SEQUENCE</scope>
</reference>
<comment type="caution">
    <text evidence="3">The sequence shown here is derived from an EMBL/GenBank/DDBJ whole genome shotgun (WGS) entry which is preliminary data.</text>
</comment>
<gene>
    <name evidence="3" type="ORF">SDC9_154897</name>
</gene>